<organism evidence="1 2">
    <name type="scientific">Mesorhizobium qingshengii</name>
    <dbReference type="NCBI Taxonomy" id="1165689"/>
    <lineage>
        <taxon>Bacteria</taxon>
        <taxon>Pseudomonadati</taxon>
        <taxon>Pseudomonadota</taxon>
        <taxon>Alphaproteobacteria</taxon>
        <taxon>Hyphomicrobiales</taxon>
        <taxon>Phyllobacteriaceae</taxon>
        <taxon>Mesorhizobium</taxon>
    </lineage>
</organism>
<name>A0A1G5ZRV7_9HYPH</name>
<evidence type="ECO:0000313" key="1">
    <source>
        <dbReference type="EMBL" id="SDA97352.1"/>
    </source>
</evidence>
<reference evidence="1 2" key="1">
    <citation type="submission" date="2016-10" db="EMBL/GenBank/DDBJ databases">
        <authorList>
            <person name="de Groot N.N."/>
        </authorList>
    </citation>
    <scope>NUCLEOTIDE SEQUENCE [LARGE SCALE GENOMIC DNA]</scope>
    <source>
        <strain evidence="1 2">CGMCC 1.12097</strain>
    </source>
</reference>
<gene>
    <name evidence="1" type="ORF">SAMN02927914_05850</name>
</gene>
<accession>A0A1G5ZRV7</accession>
<dbReference type="Proteomes" id="UP000198588">
    <property type="component" value="Unassembled WGS sequence"/>
</dbReference>
<protein>
    <submittedName>
        <fullName evidence="1">Uncharacterized protein</fullName>
    </submittedName>
</protein>
<sequence length="88" mass="10057">MEKLGFLAPRMWGERRLRQLRAHRRVAALPRVIGDLAGSDFLAPTEWGARKWRPRYPAIASGLALLLGIWMSISSVDMVSPRSIETWR</sequence>
<dbReference type="EMBL" id="FMXM01000026">
    <property type="protein sequence ID" value="SDA97352.1"/>
    <property type="molecule type" value="Genomic_DNA"/>
</dbReference>
<evidence type="ECO:0000313" key="2">
    <source>
        <dbReference type="Proteomes" id="UP000198588"/>
    </source>
</evidence>
<dbReference type="AlphaFoldDB" id="A0A1G5ZRV7"/>
<proteinExistence type="predicted"/>